<feature type="region of interest" description="Disordered" evidence="1">
    <location>
        <begin position="1"/>
        <end position="38"/>
    </location>
</feature>
<evidence type="ECO:0000259" key="2">
    <source>
        <dbReference type="Pfam" id="PF06985"/>
    </source>
</evidence>
<dbReference type="InterPro" id="IPR010730">
    <property type="entry name" value="HET"/>
</dbReference>
<gene>
    <name evidence="3" type="ORF">HK100_002364</name>
</gene>
<dbReference type="PANTHER" id="PTHR24148">
    <property type="entry name" value="ANKYRIN REPEAT DOMAIN-CONTAINING PROTEIN 39 HOMOLOG-RELATED"/>
    <property type="match status" value="1"/>
</dbReference>
<evidence type="ECO:0000313" key="3">
    <source>
        <dbReference type="EMBL" id="KAJ3135773.1"/>
    </source>
</evidence>
<accession>A0AAD5T8A4</accession>
<evidence type="ECO:0000256" key="1">
    <source>
        <dbReference type="SAM" id="MobiDB-lite"/>
    </source>
</evidence>
<comment type="caution">
    <text evidence="3">The sequence shown here is derived from an EMBL/GenBank/DDBJ whole genome shotgun (WGS) entry which is preliminary data.</text>
</comment>
<dbReference type="Proteomes" id="UP001211907">
    <property type="component" value="Unassembled WGS sequence"/>
</dbReference>
<dbReference type="EMBL" id="JADGJH010000155">
    <property type="protein sequence ID" value="KAJ3135773.1"/>
    <property type="molecule type" value="Genomic_DNA"/>
</dbReference>
<dbReference type="Pfam" id="PF06985">
    <property type="entry name" value="HET"/>
    <property type="match status" value="1"/>
</dbReference>
<dbReference type="AlphaFoldDB" id="A0AAD5T8A4"/>
<proteinExistence type="predicted"/>
<reference evidence="3" key="1">
    <citation type="submission" date="2020-05" db="EMBL/GenBank/DDBJ databases">
        <title>Phylogenomic resolution of chytrid fungi.</title>
        <authorList>
            <person name="Stajich J.E."/>
            <person name="Amses K."/>
            <person name="Simmons R."/>
            <person name="Seto K."/>
            <person name="Myers J."/>
            <person name="Bonds A."/>
            <person name="Quandt C.A."/>
            <person name="Barry K."/>
            <person name="Liu P."/>
            <person name="Grigoriev I."/>
            <person name="Longcore J.E."/>
            <person name="James T.Y."/>
        </authorList>
    </citation>
    <scope>NUCLEOTIDE SEQUENCE</scope>
    <source>
        <strain evidence="3">JEL0513</strain>
    </source>
</reference>
<keyword evidence="4" id="KW-1185">Reference proteome</keyword>
<dbReference type="PANTHER" id="PTHR24148:SF64">
    <property type="entry name" value="HETEROKARYON INCOMPATIBILITY DOMAIN-CONTAINING PROTEIN"/>
    <property type="match status" value="1"/>
</dbReference>
<name>A0AAD5T8A4_9FUNG</name>
<protein>
    <recommendedName>
        <fullName evidence="2">Heterokaryon incompatibility domain-containing protein</fullName>
    </recommendedName>
</protein>
<organism evidence="3 4">
    <name type="scientific">Physocladia obscura</name>
    <dbReference type="NCBI Taxonomy" id="109957"/>
    <lineage>
        <taxon>Eukaryota</taxon>
        <taxon>Fungi</taxon>
        <taxon>Fungi incertae sedis</taxon>
        <taxon>Chytridiomycota</taxon>
        <taxon>Chytridiomycota incertae sedis</taxon>
        <taxon>Chytridiomycetes</taxon>
        <taxon>Chytridiales</taxon>
        <taxon>Chytriomycetaceae</taxon>
        <taxon>Physocladia</taxon>
    </lineage>
</organism>
<feature type="domain" description="Heterokaryon incompatibility" evidence="2">
    <location>
        <begin position="211"/>
        <end position="316"/>
    </location>
</feature>
<dbReference type="InterPro" id="IPR052895">
    <property type="entry name" value="HetReg/Transcr_Mod"/>
</dbReference>
<evidence type="ECO:0000313" key="4">
    <source>
        <dbReference type="Proteomes" id="UP001211907"/>
    </source>
</evidence>
<sequence length="700" mass="78949">MQKGKVITSAEIDPGTVLDTDSPYPAKNHSLYNGSSKNDASTIVRSWSATQQQETPKLSSSHNIQFLSDNFGDFIKVQQKTNSDGNNTNEIRVTIVNTCNCTMCQNNFQDLANKSILKAESKETFAKALEEMKLKLKKVEIDGIAKDTDLYSDKVKASQIYPNVKNTSFYESSFDVLKNVERGRRHIETWPSRLYEVKRNKTVGGKEGRKFICISYTWPDISQVHNGWYIQDLTDDHKWEVKSISREGLALILSAIDRIPRIDDILGGEKDEKPERWIWSDSLCVDQSDPFDLQSETARSGHYYATSELCLVALWNRIDPNALKSQVTNFLKWCTRAWTAQEALLPTKLYLLALTLKEGSLMPEAFNIDEDEIEVFTDWLGGSKEVSESLRKTRKLRQTFRYGIGLSDALSITLNRESTVATDKIYAAATMSRIVGRIGNRGEGVVDALDWVYRQLLPVDRIKLALVSCRPNSNLEGGSWLPSSAHIFDGYSLETEKDTVSAIVSKYLRGQHCEVFTTTCCDIVVMPDRKWSKGISNFDHYELPKDYAQSTVIADKPDSFYWAQAYINPGFAANEPVKIMASNGIFQGRYRFIAVGKLMKPTDLTEKMKEEEMKKLRSDDDVGKARVEKKHAALLGNKHTLDNDFKLKITDHVTKECQIGLLLAYVGSKGSEFWSKVGLTIVPSKDLADCGPHHEVIKLG</sequence>